<comment type="caution">
    <text evidence="2">The sequence shown here is derived from an EMBL/GenBank/DDBJ whole genome shotgun (WGS) entry which is preliminary data.</text>
</comment>
<evidence type="ECO:0000313" key="3">
    <source>
        <dbReference type="Proteomes" id="UP000602510"/>
    </source>
</evidence>
<reference evidence="2" key="1">
    <citation type="submission" date="2020-04" db="EMBL/GenBank/DDBJ databases">
        <title>Hybrid Assembly of Korean Phytophthora infestans isolates.</title>
        <authorList>
            <person name="Prokchorchik M."/>
            <person name="Lee Y."/>
            <person name="Seo J."/>
            <person name="Cho J.-H."/>
            <person name="Park Y.-E."/>
            <person name="Jang D.-C."/>
            <person name="Im J.-S."/>
            <person name="Choi J.-G."/>
            <person name="Park H.-J."/>
            <person name="Lee G.-B."/>
            <person name="Lee Y.-G."/>
            <person name="Hong S.-Y."/>
            <person name="Cho K."/>
            <person name="Sohn K.H."/>
        </authorList>
    </citation>
    <scope>NUCLEOTIDE SEQUENCE</scope>
    <source>
        <strain evidence="2">KR_1_A1</strain>
    </source>
</reference>
<feature type="compositionally biased region" description="Polar residues" evidence="1">
    <location>
        <begin position="246"/>
        <end position="280"/>
    </location>
</feature>
<keyword evidence="3" id="KW-1185">Reference proteome</keyword>
<feature type="compositionally biased region" description="Low complexity" evidence="1">
    <location>
        <begin position="321"/>
        <end position="331"/>
    </location>
</feature>
<dbReference type="GO" id="GO:0016755">
    <property type="term" value="F:aminoacyltransferase activity"/>
    <property type="evidence" value="ECO:0007669"/>
    <property type="project" value="InterPro"/>
</dbReference>
<sequence length="890" mass="93363">MLGNYSATLPSTQVAASALRWIDASNMVYKLRRYLISAAAALVAMQMQQVSCTSLFYDPVTSANTTDEISSKFPARGGQVTDQDCAITVEVDPTLPDITTISTVTVTYTELLANTSTAPTEAVSTLVGKAVLCETIPATDANQDAYTTTTTTSTSTSTTSSSGGKTTHTKSGTTVSQTSTSTSTTTSTKTRFQQCRWFFGRGDHVDHEDSMAGSLAEETNLTISPSTKTGVTTAPTTSTSVAGSSNVETTATASPPKTGVTTTTAAPSADETSSSTNIEVTTAPTAPSTSYSSVAGSSTEDAKSTSAPSTKTGSRRHRLLRSTLLTSATASPTKTGVVTPPTAPSVDDASKEEPNCATGWEEESSRKLRHSPMSGRRLEEKFEKKRQLEANTNKDIAKLEAYFGTSMESTLAHLPTVGVHTPSPWPGPYWPTYQDSINVIWSAGEPSPAEKYATAFGLDVDDFMNKVSADNGVDSMSSRTVCSSDSDCSSLTDGSSCAIRAGKSSGYCIPTWFGICHAWAPAAMIEEEPKCAVTHNGVTFQPMDLKALISDVYDGASVSTVFTGTRFNGGTDSTDEYGRHSSDAYRDLNPAYFHIAASNLLGKLNATFVADVTAGAEVWNQPVRGFKVYEQTEMTLEEAAQTFYGLEEYPWNAAAKSICLREKVDSYTTGAYYTYLLEMDDDGAIIGGEWVYDSDDDHPDFLWFPKAKPAADTVTSIGLSYGDVAMLLEKSVACTGSSSGSVDAGSSVSASASASASTLGSVGASTSGSTASLSLPGSDSTGSAPFTSSGTSSTGSEDAATVVPVTEAPVATETPVATQTSTDTSTTTPVSTTATPATTTATPSSNQGSNPYWNGNGGNQGSNQHWSGHWGDNDSDDSQQDHSWLSWLHW</sequence>
<feature type="compositionally biased region" description="Low complexity" evidence="1">
    <location>
        <begin position="281"/>
        <end position="298"/>
    </location>
</feature>
<dbReference type="EMBL" id="WSZM01000695">
    <property type="protein sequence ID" value="KAF4030333.1"/>
    <property type="molecule type" value="Genomic_DNA"/>
</dbReference>
<organism evidence="2 3">
    <name type="scientific">Phytophthora infestans</name>
    <name type="common">Potato late blight agent</name>
    <name type="synonym">Botrytis infestans</name>
    <dbReference type="NCBI Taxonomy" id="4787"/>
    <lineage>
        <taxon>Eukaryota</taxon>
        <taxon>Sar</taxon>
        <taxon>Stramenopiles</taxon>
        <taxon>Oomycota</taxon>
        <taxon>Peronosporomycetes</taxon>
        <taxon>Peronosporales</taxon>
        <taxon>Peronosporaceae</taxon>
        <taxon>Phytophthora</taxon>
    </lineage>
</organism>
<evidence type="ECO:0000256" key="1">
    <source>
        <dbReference type="SAM" id="MobiDB-lite"/>
    </source>
</evidence>
<name>A0A833W564_PHYIN</name>
<gene>
    <name evidence="2" type="ORF">GN244_ATG17911</name>
</gene>
<dbReference type="Proteomes" id="UP000602510">
    <property type="component" value="Unassembled WGS sequence"/>
</dbReference>
<proteinExistence type="predicted"/>
<feature type="compositionally biased region" description="Low complexity" evidence="1">
    <location>
        <begin position="147"/>
        <end position="186"/>
    </location>
</feature>
<accession>A0A833W564</accession>
<feature type="region of interest" description="Disordered" evidence="1">
    <location>
        <begin position="218"/>
        <end position="378"/>
    </location>
</feature>
<feature type="region of interest" description="Disordered" evidence="1">
    <location>
        <begin position="146"/>
        <end position="186"/>
    </location>
</feature>
<dbReference type="AlphaFoldDB" id="A0A833W564"/>
<evidence type="ECO:0000313" key="2">
    <source>
        <dbReference type="EMBL" id="KAF4030333.1"/>
    </source>
</evidence>
<feature type="region of interest" description="Disordered" evidence="1">
    <location>
        <begin position="759"/>
        <end position="890"/>
    </location>
</feature>
<dbReference type="InterPro" id="IPR032048">
    <property type="entry name" value="TGase_elicitor"/>
</dbReference>
<protein>
    <submittedName>
        <fullName evidence="2">Transglutaminase elicitor</fullName>
    </submittedName>
</protein>
<feature type="compositionally biased region" description="Low complexity" evidence="1">
    <location>
        <begin position="759"/>
        <end position="845"/>
    </location>
</feature>
<dbReference type="Pfam" id="PF16683">
    <property type="entry name" value="TGase_elicitor"/>
    <property type="match status" value="2"/>
</dbReference>
<dbReference type="Gene3D" id="3.30.40.240">
    <property type="entry name" value="Transglutaminase elicitor, body domain"/>
    <property type="match status" value="1"/>
</dbReference>
<feature type="compositionally biased region" description="Low complexity" evidence="1">
    <location>
        <begin position="225"/>
        <end position="245"/>
    </location>
</feature>